<accession>A0A1X6NXT2</accession>
<keyword evidence="2" id="KW-0472">Membrane</keyword>
<evidence type="ECO:0000313" key="4">
    <source>
        <dbReference type="Proteomes" id="UP000218209"/>
    </source>
</evidence>
<evidence type="ECO:0000313" key="3">
    <source>
        <dbReference type="EMBL" id="OSX73387.1"/>
    </source>
</evidence>
<evidence type="ECO:0000256" key="1">
    <source>
        <dbReference type="SAM" id="MobiDB-lite"/>
    </source>
</evidence>
<feature type="transmembrane region" description="Helical" evidence="2">
    <location>
        <begin position="12"/>
        <end position="34"/>
    </location>
</feature>
<keyword evidence="2" id="KW-1133">Transmembrane helix</keyword>
<name>A0A1X6NXT2_PORUM</name>
<feature type="compositionally biased region" description="Basic residues" evidence="1">
    <location>
        <begin position="371"/>
        <end position="382"/>
    </location>
</feature>
<organism evidence="3 4">
    <name type="scientific">Porphyra umbilicalis</name>
    <name type="common">Purple laver</name>
    <name type="synonym">Red alga</name>
    <dbReference type="NCBI Taxonomy" id="2786"/>
    <lineage>
        <taxon>Eukaryota</taxon>
        <taxon>Rhodophyta</taxon>
        <taxon>Bangiophyceae</taxon>
        <taxon>Bangiales</taxon>
        <taxon>Bangiaceae</taxon>
        <taxon>Porphyra</taxon>
    </lineage>
</organism>
<keyword evidence="2" id="KW-0812">Transmembrane</keyword>
<proteinExistence type="predicted"/>
<feature type="region of interest" description="Disordered" evidence="1">
    <location>
        <begin position="129"/>
        <end position="208"/>
    </location>
</feature>
<dbReference type="Proteomes" id="UP000218209">
    <property type="component" value="Unassembled WGS sequence"/>
</dbReference>
<feature type="transmembrane region" description="Helical" evidence="2">
    <location>
        <begin position="217"/>
        <end position="238"/>
    </location>
</feature>
<feature type="region of interest" description="Disordered" evidence="1">
    <location>
        <begin position="351"/>
        <end position="383"/>
    </location>
</feature>
<keyword evidence="4" id="KW-1185">Reference proteome</keyword>
<protein>
    <submittedName>
        <fullName evidence="3">Uncharacterized protein</fullName>
    </submittedName>
</protein>
<feature type="compositionally biased region" description="Low complexity" evidence="1">
    <location>
        <begin position="180"/>
        <end position="196"/>
    </location>
</feature>
<dbReference type="AlphaFoldDB" id="A0A1X6NXT2"/>
<feature type="compositionally biased region" description="Low complexity" evidence="1">
    <location>
        <begin position="666"/>
        <end position="692"/>
    </location>
</feature>
<sequence>MNFSVGTLNAGLNAVILAVHVVLVLLTEHTYLLLARLQAHRRGSTSATNVAQLHLSHWVVSGLRRLWHARPPLFGGRDAPTNDALAGWDVAVDPAVPLVDGGSAGAPGGGAAGDAAHRGSDTFRAVGSFSRSAADQGSLDRGPASEDRGAEGGASVDRGAGHLGAADPGGGGRDSRGRGADAASPASSGGARSSADGNGGDAGADPPPSWLHRRRAAAAWVVLLAVGLVALIPAELFLESGLDTRPDCAPVAVPVADGVCASPYGGTVAVATSTAALLAARLDWIDNDWTVVPEGASKGMVAAEVRTGAVDGRRVLATDCELRVTPCEAVPGGCGSIEYVRRGAFRFVASRSSLQAPPPPPAAAVADGGGRRRRRRRRRRQRTGAFVFFDDPPAAAAAASAAATARARGGGGGGTRDGRYHIAVRGVEVALGRREGERVFAASRSESGAPLTLHARAPLRARAYALACATDGLTAADLAHALTVYRRMQLSAPGVLPFLLNDSVQALPAALTRNDALRAAFSLKAEDVTSVCAAETLVYAGCGSMDWWRAAPLGGIAIALVAVWAAAVAAASRVPPSVDVPTDATAWRRLAVGGHGGGGGAAAAAADAAACGKRSPTASWGPWSDDGGSTPVSGGSAGRWPSSVGGSSQAPAPDSPPFDRSRGWSPARGDLGAGDAAAAASAAAGGSRGAASPRRRPGERPAPRATPRGTVYWVVGGA</sequence>
<gene>
    <name evidence="3" type="ORF">BU14_0352s0006</name>
</gene>
<dbReference type="EMBL" id="KV918999">
    <property type="protein sequence ID" value="OSX73387.1"/>
    <property type="molecule type" value="Genomic_DNA"/>
</dbReference>
<reference evidence="3 4" key="1">
    <citation type="submission" date="2017-03" db="EMBL/GenBank/DDBJ databases">
        <title>WGS assembly of Porphyra umbilicalis.</title>
        <authorList>
            <person name="Brawley S.H."/>
            <person name="Blouin N.A."/>
            <person name="Ficko-Blean E."/>
            <person name="Wheeler G.L."/>
            <person name="Lohr M."/>
            <person name="Goodson H.V."/>
            <person name="Jenkins J.W."/>
            <person name="Blaby-Haas C.E."/>
            <person name="Helliwell K.E."/>
            <person name="Chan C."/>
            <person name="Marriage T."/>
            <person name="Bhattacharya D."/>
            <person name="Klein A.S."/>
            <person name="Badis Y."/>
            <person name="Brodie J."/>
            <person name="Cao Y."/>
            <person name="Collen J."/>
            <person name="Dittami S.M."/>
            <person name="Gachon C.M."/>
            <person name="Green B.R."/>
            <person name="Karpowicz S."/>
            <person name="Kim J.W."/>
            <person name="Kudahl U."/>
            <person name="Lin S."/>
            <person name="Michel G."/>
            <person name="Mittag M."/>
            <person name="Olson B.J."/>
            <person name="Pangilinan J."/>
            <person name="Peng Y."/>
            <person name="Qiu H."/>
            <person name="Shu S."/>
            <person name="Singer J.T."/>
            <person name="Smith A.G."/>
            <person name="Sprecher B.N."/>
            <person name="Wagner V."/>
            <person name="Wang W."/>
            <person name="Wang Z.-Y."/>
            <person name="Yan J."/>
            <person name="Yarish C."/>
            <person name="Zoeuner-Riek S."/>
            <person name="Zhuang Y."/>
            <person name="Zou Y."/>
            <person name="Lindquist E.A."/>
            <person name="Grimwood J."/>
            <person name="Barry K."/>
            <person name="Rokhsar D.S."/>
            <person name="Schmutz J."/>
            <person name="Stiller J.W."/>
            <person name="Grossman A.R."/>
            <person name="Prochnik S.E."/>
        </authorList>
    </citation>
    <scope>NUCLEOTIDE SEQUENCE [LARGE SCALE GENOMIC DNA]</scope>
    <source>
        <strain evidence="3">4086291</strain>
    </source>
</reference>
<feature type="region of interest" description="Disordered" evidence="1">
    <location>
        <begin position="613"/>
        <end position="718"/>
    </location>
</feature>
<evidence type="ECO:0000256" key="2">
    <source>
        <dbReference type="SAM" id="Phobius"/>
    </source>
</evidence>